<dbReference type="InterPro" id="IPR009057">
    <property type="entry name" value="Homeodomain-like_sf"/>
</dbReference>
<keyword evidence="1 2" id="KW-0238">DNA-binding</keyword>
<dbReference type="InterPro" id="IPR001647">
    <property type="entry name" value="HTH_TetR"/>
</dbReference>
<dbReference type="Gene3D" id="1.10.357.10">
    <property type="entry name" value="Tetracycline Repressor, domain 2"/>
    <property type="match status" value="1"/>
</dbReference>
<protein>
    <submittedName>
        <fullName evidence="4">TetR family transcriptional regulator</fullName>
    </submittedName>
</protein>
<dbReference type="RefSeq" id="WP_162363307.1">
    <property type="nucleotide sequence ID" value="NZ_CP047591.1"/>
</dbReference>
<evidence type="ECO:0000313" key="4">
    <source>
        <dbReference type="EMBL" id="QHI73542.1"/>
    </source>
</evidence>
<sequence>MEDKKESIFKCGKELFSLKGFKDTNVSDITKMAGVAVGTFYNYYSSKEKLFLEIFLKENENLKKSFESADIDNDPLKAVKQLMSLNYNGINSNPILREWYNKELFSRLEKEFFHEGGIKKIQELMNSNTVTLIRNWKLEGKIRKDLDDDLILAIFNAIPYIDIHKEDIGMQHFPQLVDYLTEFIMKGLTDCSNQEVNK</sequence>
<proteinExistence type="predicted"/>
<reference evidence="4 5" key="1">
    <citation type="submission" date="2020-01" db="EMBL/GenBank/DDBJ databases">
        <title>Genomic analysis of Aminipila sp. CBA3637.</title>
        <authorList>
            <person name="Kim Y.B."/>
            <person name="Roh S.W."/>
        </authorList>
    </citation>
    <scope>NUCLEOTIDE SEQUENCE [LARGE SCALE GENOMIC DNA]</scope>
    <source>
        <strain evidence="4 5">CBA3637</strain>
    </source>
</reference>
<feature type="DNA-binding region" description="H-T-H motif" evidence="2">
    <location>
        <begin position="25"/>
        <end position="44"/>
    </location>
</feature>
<evidence type="ECO:0000259" key="3">
    <source>
        <dbReference type="PROSITE" id="PS50977"/>
    </source>
</evidence>
<dbReference type="EMBL" id="CP047591">
    <property type="protein sequence ID" value="QHI73542.1"/>
    <property type="molecule type" value="Genomic_DNA"/>
</dbReference>
<dbReference type="KEGG" id="amic:Ami3637_15185"/>
<dbReference type="Pfam" id="PF00440">
    <property type="entry name" value="TetR_N"/>
    <property type="match status" value="1"/>
</dbReference>
<name>A0A6P1MHK4_9FIRM</name>
<accession>A0A6P1MHK4</accession>
<dbReference type="InterPro" id="IPR050624">
    <property type="entry name" value="HTH-type_Tx_Regulator"/>
</dbReference>
<dbReference type="PANTHER" id="PTHR43479">
    <property type="entry name" value="ACREF/ENVCD OPERON REPRESSOR-RELATED"/>
    <property type="match status" value="1"/>
</dbReference>
<organism evidence="4 5">
    <name type="scientific">Aminipila terrae</name>
    <dbReference type="NCBI Taxonomy" id="2697030"/>
    <lineage>
        <taxon>Bacteria</taxon>
        <taxon>Bacillati</taxon>
        <taxon>Bacillota</taxon>
        <taxon>Clostridia</taxon>
        <taxon>Peptostreptococcales</taxon>
        <taxon>Anaerovoracaceae</taxon>
        <taxon>Aminipila</taxon>
    </lineage>
</organism>
<gene>
    <name evidence="4" type="ORF">Ami3637_15185</name>
</gene>
<dbReference type="GO" id="GO:0003677">
    <property type="term" value="F:DNA binding"/>
    <property type="evidence" value="ECO:0007669"/>
    <property type="project" value="UniProtKB-UniRule"/>
</dbReference>
<dbReference type="SUPFAM" id="SSF46689">
    <property type="entry name" value="Homeodomain-like"/>
    <property type="match status" value="1"/>
</dbReference>
<dbReference type="PRINTS" id="PR00455">
    <property type="entry name" value="HTHTETR"/>
</dbReference>
<feature type="domain" description="HTH tetR-type" evidence="3">
    <location>
        <begin position="2"/>
        <end position="62"/>
    </location>
</feature>
<evidence type="ECO:0000256" key="2">
    <source>
        <dbReference type="PROSITE-ProRule" id="PRU00335"/>
    </source>
</evidence>
<dbReference type="PROSITE" id="PS50977">
    <property type="entry name" value="HTH_TETR_2"/>
    <property type="match status" value="1"/>
</dbReference>
<dbReference type="AlphaFoldDB" id="A0A6P1MHK4"/>
<dbReference type="PANTHER" id="PTHR43479:SF11">
    <property type="entry name" value="ACREF_ENVCD OPERON REPRESSOR-RELATED"/>
    <property type="match status" value="1"/>
</dbReference>
<dbReference type="Proteomes" id="UP000463883">
    <property type="component" value="Chromosome"/>
</dbReference>
<keyword evidence="5" id="KW-1185">Reference proteome</keyword>
<evidence type="ECO:0000313" key="5">
    <source>
        <dbReference type="Proteomes" id="UP000463883"/>
    </source>
</evidence>
<evidence type="ECO:0000256" key="1">
    <source>
        <dbReference type="ARBA" id="ARBA00023125"/>
    </source>
</evidence>